<dbReference type="GO" id="GO:0005978">
    <property type="term" value="P:glycogen biosynthetic process"/>
    <property type="evidence" value="ECO:0007669"/>
    <property type="project" value="UniProtKB-UniRule"/>
</dbReference>
<dbReference type="InterPro" id="IPR001296">
    <property type="entry name" value="Glyco_trans_1"/>
</dbReference>
<keyword evidence="9 11" id="KW-0320">Glycogen biosynthesis</keyword>
<dbReference type="OrthoDB" id="9808590at2"/>
<keyword evidence="7 11" id="KW-0328">Glycosyltransferase</keyword>
<evidence type="ECO:0000256" key="5">
    <source>
        <dbReference type="ARBA" id="ARBA00012588"/>
    </source>
</evidence>
<dbReference type="HAMAP" id="MF_00484">
    <property type="entry name" value="Glycogen_synth"/>
    <property type="match status" value="1"/>
</dbReference>
<name>W9VVZ0_9GAMM</name>
<dbReference type="EMBL" id="AONC01000038">
    <property type="protein sequence ID" value="EXJ14635.1"/>
    <property type="molecule type" value="Genomic_DNA"/>
</dbReference>
<dbReference type="AlphaFoldDB" id="W9VVZ0"/>
<protein>
    <recommendedName>
        <fullName evidence="6 11">Glycogen synthase</fullName>
        <ecNumber evidence="5 11">2.4.1.21</ecNumber>
    </recommendedName>
    <alternativeName>
        <fullName evidence="10 11">Starch [bacterial glycogen] synthase</fullName>
    </alternativeName>
</protein>
<dbReference type="SUPFAM" id="SSF53756">
    <property type="entry name" value="UDP-Glycosyltransferase/glycogen phosphorylase"/>
    <property type="match status" value="1"/>
</dbReference>
<feature type="domain" description="Starch synthase catalytic" evidence="14">
    <location>
        <begin position="216"/>
        <end position="456"/>
    </location>
</feature>
<evidence type="ECO:0000313" key="16">
    <source>
        <dbReference type="Proteomes" id="UP000019460"/>
    </source>
</evidence>
<comment type="catalytic activity">
    <reaction evidence="1 11">
        <text>[(1-&gt;4)-alpha-D-glucosyl](n) + ADP-alpha-D-glucose = [(1-&gt;4)-alpha-D-glucosyl](n+1) + ADP + H(+)</text>
        <dbReference type="Rhea" id="RHEA:18189"/>
        <dbReference type="Rhea" id="RHEA-COMP:9584"/>
        <dbReference type="Rhea" id="RHEA-COMP:9587"/>
        <dbReference type="ChEBI" id="CHEBI:15378"/>
        <dbReference type="ChEBI" id="CHEBI:15444"/>
        <dbReference type="ChEBI" id="CHEBI:57498"/>
        <dbReference type="ChEBI" id="CHEBI:456216"/>
        <dbReference type="EC" id="2.4.1.21"/>
    </reaction>
</comment>
<dbReference type="Pfam" id="PF08323">
    <property type="entry name" value="Glyco_transf_5"/>
    <property type="match status" value="1"/>
</dbReference>
<evidence type="ECO:0000256" key="2">
    <source>
        <dbReference type="ARBA" id="ARBA00002764"/>
    </source>
</evidence>
<dbReference type="PANTHER" id="PTHR46083">
    <property type="match status" value="1"/>
</dbReference>
<evidence type="ECO:0000313" key="15">
    <source>
        <dbReference type="EMBL" id="EXJ14635.1"/>
    </source>
</evidence>
<dbReference type="UniPathway" id="UPA00164"/>
<evidence type="ECO:0000256" key="9">
    <source>
        <dbReference type="ARBA" id="ARBA00023056"/>
    </source>
</evidence>
<evidence type="ECO:0000256" key="4">
    <source>
        <dbReference type="ARBA" id="ARBA00010281"/>
    </source>
</evidence>
<dbReference type="GO" id="GO:0009011">
    <property type="term" value="F:alpha-1,4-glucan glucosyltransferase (ADP-glucose donor) activity"/>
    <property type="evidence" value="ECO:0007669"/>
    <property type="project" value="UniProtKB-UniRule"/>
</dbReference>
<dbReference type="NCBIfam" id="NF001905">
    <property type="entry name" value="PRK00654.2-4"/>
    <property type="match status" value="1"/>
</dbReference>
<organism evidence="15 16">
    <name type="scientific">Imhoffiella purpurea</name>
    <dbReference type="NCBI Taxonomy" id="1249627"/>
    <lineage>
        <taxon>Bacteria</taxon>
        <taxon>Pseudomonadati</taxon>
        <taxon>Pseudomonadota</taxon>
        <taxon>Gammaproteobacteria</taxon>
        <taxon>Chromatiales</taxon>
        <taxon>Chromatiaceae</taxon>
        <taxon>Imhoffiella</taxon>
    </lineage>
</organism>
<feature type="compositionally biased region" description="Basic residues" evidence="12">
    <location>
        <begin position="74"/>
        <end position="89"/>
    </location>
</feature>
<evidence type="ECO:0000256" key="11">
    <source>
        <dbReference type="HAMAP-Rule" id="MF_00484"/>
    </source>
</evidence>
<dbReference type="NCBIfam" id="TIGR02095">
    <property type="entry name" value="glgA"/>
    <property type="match status" value="1"/>
</dbReference>
<feature type="region of interest" description="Disordered" evidence="12">
    <location>
        <begin position="1"/>
        <end position="207"/>
    </location>
</feature>
<comment type="similarity">
    <text evidence="4 11">Belongs to the glycosyltransferase 1 family. Bacterial/plant glycogen synthase subfamily.</text>
</comment>
<evidence type="ECO:0000256" key="10">
    <source>
        <dbReference type="ARBA" id="ARBA00031722"/>
    </source>
</evidence>
<dbReference type="STRING" id="1249627.D779_2329"/>
<dbReference type="RefSeq" id="WP_043754648.1">
    <property type="nucleotide sequence ID" value="NZ_AONC01000038.1"/>
</dbReference>
<feature type="compositionally biased region" description="Low complexity" evidence="12">
    <location>
        <begin position="111"/>
        <end position="124"/>
    </location>
</feature>
<evidence type="ECO:0000256" key="6">
    <source>
        <dbReference type="ARBA" id="ARBA00019935"/>
    </source>
</evidence>
<evidence type="ECO:0000256" key="12">
    <source>
        <dbReference type="SAM" id="MobiDB-lite"/>
    </source>
</evidence>
<accession>W9VVZ0</accession>
<keyword evidence="16" id="KW-1185">Reference proteome</keyword>
<evidence type="ECO:0000259" key="13">
    <source>
        <dbReference type="Pfam" id="PF00534"/>
    </source>
</evidence>
<dbReference type="Pfam" id="PF00534">
    <property type="entry name" value="Glycos_transf_1"/>
    <property type="match status" value="1"/>
</dbReference>
<sequence length="703" mass="78774">MAKKPTGSKQRQTARPGVADETRKPNEEAATDAVVDASSPTEAALVDESANAAASREPIGDDSGKESPPETRKASKARSPRKASARKRTPAPEPGVEVTPEDDSDAPDPTPASLAQAPAASDATKIQDPQETAASHEPDLEASEQAPMAEHPEDASPASMSPELAWETPEESSPSEPAAMEAQPQEPEVEPIQTQEPEPAPEPPLYQAPSRPSLFIVHITPEMASVAKVGGLADVVFGLTRELAIRGNHVETILPKYASMRYDQIYGLHEVYKDLWVPWYQGAIHCTVYFGFVHGRKCFFIEPHSQDNFFNRHGIYGFKDDILRYAFFSRAAMEFLWKSGKHPDIIHCHDWQTALVPVFLYEFYQALGMTHPRVCLTIHNFAHQGVTGNELLNATGLHRPERFFDQTRMGDNRHRNALNMLKGGIVYSNFVTTVSPRYAFETKDQGQGFGLEPTLHAHHIKYGGVVNGIDYDVWNPEIDHHIPVQYGLDSIERKYDDKRALRHRLMLADNEKAIVAFIGRLDPQKGLDLVRHAIFYTLERGAQFVLLGSSPDERINADFWGLKRMLNDSPDCHLEIGFDEDLSHLIYAGADMMLVPSRFEPCGLTQLIALRYGTIPVVRAVGGLADTVFDKDHSQRPLHERNGYVFKDYDNRGLESALGRAIDCYDDFPEHFRELMKNAMRSDYSWNIPGQDYLNIYDYIRDV</sequence>
<proteinExistence type="inferred from homology"/>
<keyword evidence="8 11" id="KW-0808">Transferase</keyword>
<feature type="domain" description="Glycosyl transferase family 1" evidence="13">
    <location>
        <begin position="509"/>
        <end position="672"/>
    </location>
</feature>
<dbReference type="Gene3D" id="3.40.50.2000">
    <property type="entry name" value="Glycogen Phosphorylase B"/>
    <property type="match status" value="2"/>
</dbReference>
<evidence type="ECO:0000259" key="14">
    <source>
        <dbReference type="Pfam" id="PF08323"/>
    </source>
</evidence>
<comment type="caution">
    <text evidence="15">The sequence shown here is derived from an EMBL/GenBank/DDBJ whole genome shotgun (WGS) entry which is preliminary data.</text>
</comment>
<gene>
    <name evidence="11" type="primary">glgA</name>
    <name evidence="15" type="ORF">D779_2329</name>
</gene>
<dbReference type="PANTHER" id="PTHR46083:SF1">
    <property type="entry name" value="GLYCOGEN SYNTHASE 2-RELATED"/>
    <property type="match status" value="1"/>
</dbReference>
<dbReference type="CDD" id="cd03791">
    <property type="entry name" value="GT5_Glycogen_synthase_DULL1-like"/>
    <property type="match status" value="1"/>
</dbReference>
<dbReference type="PATRIC" id="fig|1249627.3.peg.2647"/>
<evidence type="ECO:0000256" key="8">
    <source>
        <dbReference type="ARBA" id="ARBA00022679"/>
    </source>
</evidence>
<feature type="compositionally biased region" description="Low complexity" evidence="12">
    <location>
        <begin position="171"/>
        <end position="197"/>
    </location>
</feature>
<feature type="binding site" evidence="11">
    <location>
        <position position="228"/>
    </location>
    <ligand>
        <name>ADP-alpha-D-glucose</name>
        <dbReference type="ChEBI" id="CHEBI:57498"/>
    </ligand>
</feature>
<dbReference type="Proteomes" id="UP000019460">
    <property type="component" value="Unassembled WGS sequence"/>
</dbReference>
<feature type="compositionally biased region" description="Basic and acidic residues" evidence="12">
    <location>
        <begin position="58"/>
        <end position="73"/>
    </location>
</feature>
<dbReference type="GO" id="GO:0004373">
    <property type="term" value="F:alpha-1,4-glucan glucosyltransferase (UDP-glucose donor) activity"/>
    <property type="evidence" value="ECO:0007669"/>
    <property type="project" value="InterPro"/>
</dbReference>
<reference evidence="15 16" key="1">
    <citation type="submission" date="2012-11" db="EMBL/GenBank/DDBJ databases">
        <title>Genome assembly of Thiorhodococcus sp. AK35.</title>
        <authorList>
            <person name="Nupur N."/>
            <person name="Khatri I."/>
            <person name="Subramanian S."/>
            <person name="Pinnaka A."/>
        </authorList>
    </citation>
    <scope>NUCLEOTIDE SEQUENCE [LARGE SCALE GENOMIC DNA]</scope>
    <source>
        <strain evidence="15 16">AK35</strain>
    </source>
</reference>
<feature type="compositionally biased region" description="Basic and acidic residues" evidence="12">
    <location>
        <begin position="18"/>
        <end position="27"/>
    </location>
</feature>
<dbReference type="InterPro" id="IPR013534">
    <property type="entry name" value="Starch_synth_cat_dom"/>
</dbReference>
<evidence type="ECO:0000256" key="1">
    <source>
        <dbReference type="ARBA" id="ARBA00001478"/>
    </source>
</evidence>
<evidence type="ECO:0000256" key="7">
    <source>
        <dbReference type="ARBA" id="ARBA00022676"/>
    </source>
</evidence>
<dbReference type="EC" id="2.4.1.21" evidence="5 11"/>
<comment type="pathway">
    <text evidence="3 11">Glycan biosynthesis; glycogen biosynthesis.</text>
</comment>
<dbReference type="InterPro" id="IPR011835">
    <property type="entry name" value="GS/SS"/>
</dbReference>
<evidence type="ECO:0000256" key="3">
    <source>
        <dbReference type="ARBA" id="ARBA00004964"/>
    </source>
</evidence>
<dbReference type="eggNOG" id="COG0297">
    <property type="taxonomic scope" value="Bacteria"/>
</dbReference>
<comment type="function">
    <text evidence="2 11">Synthesizes alpha-1,4-glucan chains using ADP-glucose.</text>
</comment>